<proteinExistence type="predicted"/>
<dbReference type="EMBL" id="JACHIA010000007">
    <property type="protein sequence ID" value="MBB6071308.1"/>
    <property type="molecule type" value="Genomic_DNA"/>
</dbReference>
<gene>
    <name evidence="2" type="ORF">HNQ61_002932</name>
</gene>
<dbReference type="RefSeq" id="WP_170034071.1">
    <property type="nucleotide sequence ID" value="NZ_JABDTL010000001.1"/>
</dbReference>
<sequence length="164" mass="18732">MRYDKGFGRGYDRGMQGQRPRGYDFGLRGYSQTASRRPVHMRVYDRDFGGRGGMGGGGMSGAAGSYDAPYRGHPTYNNRVTQRYNREYVNPQPNQYRENHNAFGGDFDQRIVDSTGYWRPYNTTGGSSTMRGGGLPMGWEREAAYGRYDEEFRGYGRDFYGPMR</sequence>
<dbReference type="AlphaFoldDB" id="A0A841H017"/>
<protein>
    <submittedName>
        <fullName evidence="2">Uncharacterized protein</fullName>
    </submittedName>
</protein>
<evidence type="ECO:0000313" key="3">
    <source>
        <dbReference type="Proteomes" id="UP000582837"/>
    </source>
</evidence>
<dbReference type="Proteomes" id="UP000582837">
    <property type="component" value="Unassembled WGS sequence"/>
</dbReference>
<feature type="region of interest" description="Disordered" evidence="1">
    <location>
        <begin position="1"/>
        <end position="25"/>
    </location>
</feature>
<name>A0A841H017_9BACT</name>
<comment type="caution">
    <text evidence="2">The sequence shown here is derived from an EMBL/GenBank/DDBJ whole genome shotgun (WGS) entry which is preliminary data.</text>
</comment>
<keyword evidence="3" id="KW-1185">Reference proteome</keyword>
<organism evidence="2 3">
    <name type="scientific">Longimicrobium terrae</name>
    <dbReference type="NCBI Taxonomy" id="1639882"/>
    <lineage>
        <taxon>Bacteria</taxon>
        <taxon>Pseudomonadati</taxon>
        <taxon>Gemmatimonadota</taxon>
        <taxon>Longimicrobiia</taxon>
        <taxon>Longimicrobiales</taxon>
        <taxon>Longimicrobiaceae</taxon>
        <taxon>Longimicrobium</taxon>
    </lineage>
</organism>
<reference evidence="2 3" key="1">
    <citation type="submission" date="2020-08" db="EMBL/GenBank/DDBJ databases">
        <title>Genomic Encyclopedia of Type Strains, Phase IV (KMG-IV): sequencing the most valuable type-strain genomes for metagenomic binning, comparative biology and taxonomic classification.</title>
        <authorList>
            <person name="Goeker M."/>
        </authorList>
    </citation>
    <scope>NUCLEOTIDE SEQUENCE [LARGE SCALE GENOMIC DNA]</scope>
    <source>
        <strain evidence="2 3">DSM 29007</strain>
    </source>
</reference>
<evidence type="ECO:0000313" key="2">
    <source>
        <dbReference type="EMBL" id="MBB6071308.1"/>
    </source>
</evidence>
<feature type="compositionally biased region" description="Basic and acidic residues" evidence="1">
    <location>
        <begin position="1"/>
        <end position="12"/>
    </location>
</feature>
<evidence type="ECO:0000256" key="1">
    <source>
        <dbReference type="SAM" id="MobiDB-lite"/>
    </source>
</evidence>
<accession>A0A841H017</accession>